<evidence type="ECO:0000313" key="4">
    <source>
        <dbReference type="EMBL" id="OUN88979.1"/>
    </source>
</evidence>
<gene>
    <name evidence="4" type="ORF">B5G02_04255</name>
</gene>
<sequence length="301" mass="32724">MVQVQYIADLGDSRLDAYARLTERQLRSVLEPEKGIFIAESAKVIERALAAGLEPVSFLMGERWLEQFTPVFHDLEVECPGLDVPAFIAPMELMEELTGFNVTRGALAAFRRPAMPDARAFLDGLVARADGRPVRVCVLEGIVDHTNVGAIFRSAAALNVDGILVSPTCCDPLYRRAVRVSMGTVFQVPWTRLGTTARAWPADGLSVLHEAGFSCAAMALADDSRSLDDPSLVEIDRLALFMGTEGDGLSARTIEGCDLTIRIPMARGVDSLNVAAASAVAFWQLCPHATNSYHYQHGRYA</sequence>
<organism evidence="4 5">
    <name type="scientific">[Collinsella] massiliensis</name>
    <dbReference type="NCBI Taxonomy" id="1232426"/>
    <lineage>
        <taxon>Bacteria</taxon>
        <taxon>Bacillati</taxon>
        <taxon>Actinomycetota</taxon>
        <taxon>Coriobacteriia</taxon>
        <taxon>Coriobacteriales</taxon>
        <taxon>Coriobacteriaceae</taxon>
        <taxon>Enorma</taxon>
    </lineage>
</organism>
<evidence type="ECO:0000256" key="2">
    <source>
        <dbReference type="ARBA" id="ARBA00022679"/>
    </source>
</evidence>
<comment type="caution">
    <text evidence="4">The sequence shown here is derived from an EMBL/GenBank/DDBJ whole genome shotgun (WGS) entry which is preliminary data.</text>
</comment>
<dbReference type="GO" id="GO:0003723">
    <property type="term" value="F:RNA binding"/>
    <property type="evidence" value="ECO:0007669"/>
    <property type="project" value="InterPro"/>
</dbReference>
<dbReference type="PANTHER" id="PTHR43191:SF12">
    <property type="entry name" value="RRNA METHYLASE"/>
    <property type="match status" value="1"/>
</dbReference>
<dbReference type="GO" id="GO:0006396">
    <property type="term" value="P:RNA processing"/>
    <property type="evidence" value="ECO:0007669"/>
    <property type="project" value="InterPro"/>
</dbReference>
<dbReference type="GO" id="GO:0008173">
    <property type="term" value="F:RNA methyltransferase activity"/>
    <property type="evidence" value="ECO:0007669"/>
    <property type="project" value="InterPro"/>
</dbReference>
<evidence type="ECO:0000313" key="5">
    <source>
        <dbReference type="Proteomes" id="UP000195781"/>
    </source>
</evidence>
<dbReference type="AlphaFoldDB" id="A0A1Y3Y0R6"/>
<dbReference type="Gene3D" id="3.30.1330.30">
    <property type="match status" value="1"/>
</dbReference>
<dbReference type="InterPro" id="IPR029028">
    <property type="entry name" value="Alpha/beta_knot_MTases"/>
</dbReference>
<dbReference type="CDD" id="cd18095">
    <property type="entry name" value="SpoU-like_rRNA-MTase"/>
    <property type="match status" value="1"/>
</dbReference>
<dbReference type="InterPro" id="IPR001537">
    <property type="entry name" value="SpoU_MeTrfase"/>
</dbReference>
<keyword evidence="5" id="KW-1185">Reference proteome</keyword>
<dbReference type="OrthoDB" id="3190829at2"/>
<dbReference type="Pfam" id="PF00588">
    <property type="entry name" value="SpoU_methylase"/>
    <property type="match status" value="1"/>
</dbReference>
<dbReference type="Proteomes" id="UP000195781">
    <property type="component" value="Unassembled WGS sequence"/>
</dbReference>
<evidence type="ECO:0000256" key="1">
    <source>
        <dbReference type="ARBA" id="ARBA00022603"/>
    </source>
</evidence>
<dbReference type="PANTHER" id="PTHR43191">
    <property type="entry name" value="RRNA METHYLTRANSFERASE 3"/>
    <property type="match status" value="1"/>
</dbReference>
<accession>A0A1Y3Y0R6</accession>
<dbReference type="SUPFAM" id="SSF75217">
    <property type="entry name" value="alpha/beta knot"/>
    <property type="match status" value="1"/>
</dbReference>
<feature type="domain" description="tRNA/rRNA methyltransferase SpoU type" evidence="3">
    <location>
        <begin position="137"/>
        <end position="282"/>
    </location>
</feature>
<name>A0A1Y3Y0R6_9ACTN</name>
<reference evidence="5" key="1">
    <citation type="submission" date="2017-04" db="EMBL/GenBank/DDBJ databases">
        <title>Function of individual gut microbiota members based on whole genome sequencing of pure cultures obtained from chicken caecum.</title>
        <authorList>
            <person name="Medvecky M."/>
            <person name="Cejkova D."/>
            <person name="Polansky O."/>
            <person name="Karasova D."/>
            <person name="Kubasova T."/>
            <person name="Cizek A."/>
            <person name="Rychlik I."/>
        </authorList>
    </citation>
    <scope>NUCLEOTIDE SEQUENCE [LARGE SCALE GENOMIC DNA]</scope>
    <source>
        <strain evidence="5">An5</strain>
    </source>
</reference>
<dbReference type="InterPro" id="IPR029064">
    <property type="entry name" value="Ribosomal_eL30-like_sf"/>
</dbReference>
<keyword evidence="2 4" id="KW-0808">Transferase</keyword>
<keyword evidence="1 4" id="KW-0489">Methyltransferase</keyword>
<dbReference type="InterPro" id="IPR029026">
    <property type="entry name" value="tRNA_m1G_MTases_N"/>
</dbReference>
<dbReference type="RefSeq" id="WP_019238460.1">
    <property type="nucleotide sequence ID" value="NZ_CABKRW010000105.1"/>
</dbReference>
<dbReference type="Gene3D" id="3.40.1280.10">
    <property type="match status" value="1"/>
</dbReference>
<proteinExistence type="predicted"/>
<dbReference type="EMBL" id="NFIE01000007">
    <property type="protein sequence ID" value="OUN88979.1"/>
    <property type="molecule type" value="Genomic_DNA"/>
</dbReference>
<dbReference type="GO" id="GO:0032259">
    <property type="term" value="P:methylation"/>
    <property type="evidence" value="ECO:0007669"/>
    <property type="project" value="UniProtKB-KW"/>
</dbReference>
<dbReference type="SUPFAM" id="SSF55315">
    <property type="entry name" value="L30e-like"/>
    <property type="match status" value="1"/>
</dbReference>
<evidence type="ECO:0000259" key="3">
    <source>
        <dbReference type="Pfam" id="PF00588"/>
    </source>
</evidence>
<dbReference type="InterPro" id="IPR051259">
    <property type="entry name" value="rRNA_Methyltransferase"/>
</dbReference>
<protein>
    <submittedName>
        <fullName evidence="4">rRNA methyltransferase</fullName>
    </submittedName>
</protein>